<dbReference type="GO" id="GO:0043066">
    <property type="term" value="P:negative regulation of apoptotic process"/>
    <property type="evidence" value="ECO:0007669"/>
    <property type="project" value="InterPro"/>
</dbReference>
<dbReference type="EMBL" id="GEDC01023202">
    <property type="protein sequence ID" value="JAS14096.1"/>
    <property type="molecule type" value="Transcribed_RNA"/>
</dbReference>
<dbReference type="GO" id="GO:0005739">
    <property type="term" value="C:mitochondrion"/>
    <property type="evidence" value="ECO:0007669"/>
    <property type="project" value="TreeGrafter"/>
</dbReference>
<feature type="non-terminal residue" evidence="2">
    <location>
        <position position="1"/>
    </location>
</feature>
<dbReference type="PANTHER" id="PTHR14938">
    <property type="entry name" value="HCLS1-ASSOCIATED PROTEIN X-1"/>
    <property type="match status" value="1"/>
</dbReference>
<proteinExistence type="predicted"/>
<dbReference type="GO" id="GO:0016324">
    <property type="term" value="C:apical plasma membrane"/>
    <property type="evidence" value="ECO:0007669"/>
    <property type="project" value="TreeGrafter"/>
</dbReference>
<protein>
    <recommendedName>
        <fullName evidence="3">HCLS1-associated protein X-1</fullName>
    </recommendedName>
</protein>
<evidence type="ECO:0000256" key="1">
    <source>
        <dbReference type="SAM" id="MobiDB-lite"/>
    </source>
</evidence>
<accession>A0A1B6CKZ5</accession>
<evidence type="ECO:0008006" key="3">
    <source>
        <dbReference type="Google" id="ProtNLM"/>
    </source>
</evidence>
<evidence type="ECO:0000313" key="2">
    <source>
        <dbReference type="EMBL" id="JAS14096.1"/>
    </source>
</evidence>
<reference evidence="2" key="1">
    <citation type="submission" date="2015-12" db="EMBL/GenBank/DDBJ databases">
        <title>De novo transcriptome assembly of four potential Pierce s Disease insect vectors from Arizona vineyards.</title>
        <authorList>
            <person name="Tassone E.E."/>
        </authorList>
    </citation>
    <scope>NUCLEOTIDE SEQUENCE</scope>
</reference>
<dbReference type="PANTHER" id="PTHR14938:SF2">
    <property type="entry name" value="HCLS1-ASSOCIATED PROTEIN X-1"/>
    <property type="match status" value="1"/>
</dbReference>
<name>A0A1B6CKZ5_9HEMI</name>
<dbReference type="GO" id="GO:0016529">
    <property type="term" value="C:sarcoplasmic reticulum"/>
    <property type="evidence" value="ECO:0007669"/>
    <property type="project" value="TreeGrafter"/>
</dbReference>
<dbReference type="GO" id="GO:0030136">
    <property type="term" value="C:clathrin-coated vesicle"/>
    <property type="evidence" value="ECO:0007669"/>
    <property type="project" value="TreeGrafter"/>
</dbReference>
<organism evidence="2">
    <name type="scientific">Clastoptera arizonana</name>
    <name type="common">Arizona spittle bug</name>
    <dbReference type="NCBI Taxonomy" id="38151"/>
    <lineage>
        <taxon>Eukaryota</taxon>
        <taxon>Metazoa</taxon>
        <taxon>Ecdysozoa</taxon>
        <taxon>Arthropoda</taxon>
        <taxon>Hexapoda</taxon>
        <taxon>Insecta</taxon>
        <taxon>Pterygota</taxon>
        <taxon>Neoptera</taxon>
        <taxon>Paraneoptera</taxon>
        <taxon>Hemiptera</taxon>
        <taxon>Auchenorrhyncha</taxon>
        <taxon>Cercopoidea</taxon>
        <taxon>Clastopteridae</taxon>
        <taxon>Clastoptera</taxon>
    </lineage>
</organism>
<dbReference type="InterPro" id="IPR017248">
    <property type="entry name" value="HAX-1"/>
</dbReference>
<sequence length="248" mass="28450">REIFGFSQLPNRPRLLLDEDYPQQGDSNTWSHDDRNLPDGFDPFEGPLTEMHRIFTQQMEDMLNQFGMFQGSPIFGLPEVPNRDFEEPRLRSPREDVLKPGYINDPNQKVDVDLDDYVSKNGSSSLFRGNEFSLGVEVPTRIVGQSIVRKITKLPNGRVQHEEVVRDNAGNEQRTITRTIGDQSHSVVTITGADGVETTETLDNIDEGKLSDFNKKWNIEQSQQSVESPKWGTFKIFQDDFPFHFLFK</sequence>
<dbReference type="GO" id="GO:0030833">
    <property type="term" value="P:regulation of actin filament polymerization"/>
    <property type="evidence" value="ECO:0007669"/>
    <property type="project" value="TreeGrafter"/>
</dbReference>
<feature type="region of interest" description="Disordered" evidence="1">
    <location>
        <begin position="14"/>
        <end position="38"/>
    </location>
</feature>
<gene>
    <name evidence="2" type="ORF">g.9876</name>
</gene>
<dbReference type="AlphaFoldDB" id="A0A1B6CKZ5"/>
<dbReference type="GO" id="GO:0015629">
    <property type="term" value="C:actin cytoskeleton"/>
    <property type="evidence" value="ECO:0007669"/>
    <property type="project" value="TreeGrafter"/>
</dbReference>